<evidence type="ECO:0000256" key="1">
    <source>
        <dbReference type="SAM" id="MobiDB-lite"/>
    </source>
</evidence>
<name>A0AAV7VTS5_PLEWA</name>
<evidence type="ECO:0000313" key="3">
    <source>
        <dbReference type="Proteomes" id="UP001066276"/>
    </source>
</evidence>
<dbReference type="EMBL" id="JANPWB010000003">
    <property type="protein sequence ID" value="KAJ1204179.1"/>
    <property type="molecule type" value="Genomic_DNA"/>
</dbReference>
<dbReference type="AlphaFoldDB" id="A0AAV7VTS5"/>
<sequence>MDVASHRVPDWSEQKAHPNRYPEVTNQEAIPRGDADRVPRSSKELRPIIVWSSPANRDALQTLQAAQCAPHWEPYGLEPYSPDPNISLMVTRGVERVVLWS</sequence>
<protein>
    <submittedName>
        <fullName evidence="2">Uncharacterized protein</fullName>
    </submittedName>
</protein>
<feature type="compositionally biased region" description="Basic and acidic residues" evidence="1">
    <location>
        <begin position="1"/>
        <end position="16"/>
    </location>
</feature>
<dbReference type="Proteomes" id="UP001066276">
    <property type="component" value="Chromosome 2_1"/>
</dbReference>
<gene>
    <name evidence="2" type="ORF">NDU88_007960</name>
</gene>
<feature type="region of interest" description="Disordered" evidence="1">
    <location>
        <begin position="1"/>
        <end position="41"/>
    </location>
</feature>
<accession>A0AAV7VTS5</accession>
<organism evidence="2 3">
    <name type="scientific">Pleurodeles waltl</name>
    <name type="common">Iberian ribbed newt</name>
    <dbReference type="NCBI Taxonomy" id="8319"/>
    <lineage>
        <taxon>Eukaryota</taxon>
        <taxon>Metazoa</taxon>
        <taxon>Chordata</taxon>
        <taxon>Craniata</taxon>
        <taxon>Vertebrata</taxon>
        <taxon>Euteleostomi</taxon>
        <taxon>Amphibia</taxon>
        <taxon>Batrachia</taxon>
        <taxon>Caudata</taxon>
        <taxon>Salamandroidea</taxon>
        <taxon>Salamandridae</taxon>
        <taxon>Pleurodelinae</taxon>
        <taxon>Pleurodeles</taxon>
    </lineage>
</organism>
<proteinExistence type="predicted"/>
<keyword evidence="3" id="KW-1185">Reference proteome</keyword>
<reference evidence="2" key="1">
    <citation type="journal article" date="2022" name="bioRxiv">
        <title>Sequencing and chromosome-scale assembly of the giantPleurodeles waltlgenome.</title>
        <authorList>
            <person name="Brown T."/>
            <person name="Elewa A."/>
            <person name="Iarovenko S."/>
            <person name="Subramanian E."/>
            <person name="Araus A.J."/>
            <person name="Petzold A."/>
            <person name="Susuki M."/>
            <person name="Suzuki K.-i.T."/>
            <person name="Hayashi T."/>
            <person name="Toyoda A."/>
            <person name="Oliveira C."/>
            <person name="Osipova E."/>
            <person name="Leigh N.D."/>
            <person name="Simon A."/>
            <person name="Yun M.H."/>
        </authorList>
    </citation>
    <scope>NUCLEOTIDE SEQUENCE</scope>
    <source>
        <strain evidence="2">20211129_DDA</strain>
        <tissue evidence="2">Liver</tissue>
    </source>
</reference>
<evidence type="ECO:0000313" key="2">
    <source>
        <dbReference type="EMBL" id="KAJ1204179.1"/>
    </source>
</evidence>
<feature type="compositionally biased region" description="Basic and acidic residues" evidence="1">
    <location>
        <begin position="31"/>
        <end position="41"/>
    </location>
</feature>
<comment type="caution">
    <text evidence="2">The sequence shown here is derived from an EMBL/GenBank/DDBJ whole genome shotgun (WGS) entry which is preliminary data.</text>
</comment>